<dbReference type="InterPro" id="IPR051380">
    <property type="entry name" value="pH-response_reg_palI/RIM9"/>
</dbReference>
<reference evidence="3 4" key="1">
    <citation type="submission" date="2017-02" db="EMBL/GenBank/DDBJ databases">
        <authorList>
            <person name="Peterson S.W."/>
        </authorList>
    </citation>
    <scope>NUCLEOTIDE SEQUENCE [LARGE SCALE GENOMIC DNA]</scope>
    <source>
        <strain evidence="3 4">SRS1_H2-8</strain>
    </source>
</reference>
<dbReference type="GO" id="GO:0032153">
    <property type="term" value="C:cell division site"/>
    <property type="evidence" value="ECO:0007669"/>
    <property type="project" value="TreeGrafter"/>
</dbReference>
<evidence type="ECO:0008006" key="5">
    <source>
        <dbReference type="Google" id="ProtNLM"/>
    </source>
</evidence>
<gene>
    <name evidence="3" type="ORF">SRS1_14459</name>
</gene>
<evidence type="ECO:0000256" key="2">
    <source>
        <dbReference type="SAM" id="Phobius"/>
    </source>
</evidence>
<proteinExistence type="predicted"/>
<feature type="compositionally biased region" description="Polar residues" evidence="1">
    <location>
        <begin position="242"/>
        <end position="261"/>
    </location>
</feature>
<feature type="transmembrane region" description="Helical" evidence="2">
    <location>
        <begin position="191"/>
        <end position="210"/>
    </location>
</feature>
<evidence type="ECO:0000313" key="3">
    <source>
        <dbReference type="EMBL" id="SJX63709.1"/>
    </source>
</evidence>
<dbReference type="InterPro" id="IPR009571">
    <property type="entry name" value="SUR7/Rim9-like_fungi"/>
</dbReference>
<protein>
    <recommendedName>
        <fullName evidence="5">Pali-domain-containing protein</fullName>
    </recommendedName>
</protein>
<feature type="transmembrane region" description="Helical" evidence="2">
    <location>
        <begin position="145"/>
        <end position="171"/>
    </location>
</feature>
<sequence length="274" mass="29021">MTKRYLIPALAVSFVSMVLLVLITISTPTTLSDSTPFDFVRTSRLGGIVDLSPGSNEKRPIGGAKFGTWGYCTALDGTSRYACFKHSHGYAVQFGINPNTTATAARDGVSIGSSWTRGLAVHVVAFVAALAGLVLTAVPKQAVRLAALVVNSVAALLALVAFAIDIALFVYVQRQMKKVADAPKTMPGPAFYMALIAIPIAVIAALFSGLNWKSESLDRVVTDGYDYPSTADDGWKHGNHQMHPTSTSTENTQPGAGSASAQKVLDAYEESKHT</sequence>
<evidence type="ECO:0000313" key="4">
    <source>
        <dbReference type="Proteomes" id="UP000239563"/>
    </source>
</evidence>
<dbReference type="GO" id="GO:0035838">
    <property type="term" value="C:growing cell tip"/>
    <property type="evidence" value="ECO:0007669"/>
    <property type="project" value="TreeGrafter"/>
</dbReference>
<keyword evidence="2" id="KW-0812">Transmembrane</keyword>
<dbReference type="PANTHER" id="PTHR28013">
    <property type="entry name" value="PROTEIN DCV1-RELATED"/>
    <property type="match status" value="1"/>
</dbReference>
<dbReference type="Pfam" id="PF06687">
    <property type="entry name" value="SUR7"/>
    <property type="match status" value="1"/>
</dbReference>
<dbReference type="Proteomes" id="UP000239563">
    <property type="component" value="Chromosome IX"/>
</dbReference>
<dbReference type="PANTHER" id="PTHR28013:SF4">
    <property type="entry name" value="MARVEL DOMAIN-CONTAINING PROTEIN"/>
    <property type="match status" value="1"/>
</dbReference>
<keyword evidence="2" id="KW-1133">Transmembrane helix</keyword>
<keyword evidence="2" id="KW-0472">Membrane</keyword>
<dbReference type="GO" id="GO:0005886">
    <property type="term" value="C:plasma membrane"/>
    <property type="evidence" value="ECO:0007669"/>
    <property type="project" value="InterPro"/>
</dbReference>
<organism evidence="3 4">
    <name type="scientific">Sporisorium reilianum f. sp. reilianum</name>
    <dbReference type="NCBI Taxonomy" id="72559"/>
    <lineage>
        <taxon>Eukaryota</taxon>
        <taxon>Fungi</taxon>
        <taxon>Dikarya</taxon>
        <taxon>Basidiomycota</taxon>
        <taxon>Ustilaginomycotina</taxon>
        <taxon>Ustilaginomycetes</taxon>
        <taxon>Ustilaginales</taxon>
        <taxon>Ustilaginaceae</taxon>
        <taxon>Sporisorium</taxon>
    </lineage>
</organism>
<feature type="region of interest" description="Disordered" evidence="1">
    <location>
        <begin position="232"/>
        <end position="274"/>
    </location>
</feature>
<feature type="transmembrane region" description="Helical" evidence="2">
    <location>
        <begin position="119"/>
        <end position="138"/>
    </location>
</feature>
<accession>A0A2N8UG28</accession>
<dbReference type="AlphaFoldDB" id="A0A2N8UG28"/>
<name>A0A2N8UG28_9BASI</name>
<evidence type="ECO:0000256" key="1">
    <source>
        <dbReference type="SAM" id="MobiDB-lite"/>
    </source>
</evidence>
<dbReference type="EMBL" id="LT795062">
    <property type="protein sequence ID" value="SJX63709.1"/>
    <property type="molecule type" value="Genomic_DNA"/>
</dbReference>